<reference evidence="2" key="1">
    <citation type="journal article" date="2020" name="mSystems">
        <title>Genome- and Community-Level Interaction Insights into Carbon Utilization and Element Cycling Functions of Hydrothermarchaeota in Hydrothermal Sediment.</title>
        <authorList>
            <person name="Zhou Z."/>
            <person name="Liu Y."/>
            <person name="Xu W."/>
            <person name="Pan J."/>
            <person name="Luo Z.H."/>
            <person name="Li M."/>
        </authorList>
    </citation>
    <scope>NUCLEOTIDE SEQUENCE [LARGE SCALE GENOMIC DNA]</scope>
    <source>
        <strain evidence="2">HyVt-570</strain>
    </source>
</reference>
<dbReference type="EMBL" id="DRPZ01000164">
    <property type="protein sequence ID" value="HGY09607.1"/>
    <property type="molecule type" value="Genomic_DNA"/>
</dbReference>
<sequence>LYFGGWWVATFPGVAISLVVLGINLLGDALGEVLDPRSR</sequence>
<dbReference type="AlphaFoldDB" id="A0A7C4V5W2"/>
<dbReference type="Proteomes" id="UP000885759">
    <property type="component" value="Unassembled WGS sequence"/>
</dbReference>
<keyword evidence="1" id="KW-1133">Transmembrane helix</keyword>
<keyword evidence="1" id="KW-0812">Transmembrane</keyword>
<accession>A0A7C4V5W2</accession>
<evidence type="ECO:0000313" key="2">
    <source>
        <dbReference type="EMBL" id="HGY09607.1"/>
    </source>
</evidence>
<protein>
    <submittedName>
        <fullName evidence="2">ABC transporter permease</fullName>
    </submittedName>
</protein>
<proteinExistence type="predicted"/>
<feature type="transmembrane region" description="Helical" evidence="1">
    <location>
        <begin position="6"/>
        <end position="27"/>
    </location>
</feature>
<keyword evidence="1" id="KW-0472">Membrane</keyword>
<comment type="caution">
    <text evidence="2">The sequence shown here is derived from an EMBL/GenBank/DDBJ whole genome shotgun (WGS) entry which is preliminary data.</text>
</comment>
<evidence type="ECO:0000256" key="1">
    <source>
        <dbReference type="SAM" id="Phobius"/>
    </source>
</evidence>
<name>A0A7C4V5W2_9DEIN</name>
<feature type="non-terminal residue" evidence="2">
    <location>
        <position position="1"/>
    </location>
</feature>
<organism evidence="2">
    <name type="scientific">Oceanithermus profundus</name>
    <dbReference type="NCBI Taxonomy" id="187137"/>
    <lineage>
        <taxon>Bacteria</taxon>
        <taxon>Thermotogati</taxon>
        <taxon>Deinococcota</taxon>
        <taxon>Deinococci</taxon>
        <taxon>Thermales</taxon>
        <taxon>Thermaceae</taxon>
        <taxon>Oceanithermus</taxon>
    </lineage>
</organism>
<gene>
    <name evidence="2" type="ORF">ENK37_06095</name>
</gene>